<name>A0A2T0VHR4_9MICO</name>
<sequence length="222" mass="23127">MFVITADQVDSTRRGDLAGAAVAGLNARYEKHLALPVDRNAGDEIQALFATPEPTLALILELTRGGQWSVGCGIGTTRTPLPRNTREASGPAFVAARDAVDRAKRAPFRFALSVADDHLLGAADVAPLLELLLLLRARRTAEGWELFDLVATGMSQADAAARLAISPQAASQRARTAGIRSELAAMGPLVRLLGEANAAAATATTTTATTATVRPDDGPAHA</sequence>
<gene>
    <name evidence="1" type="ORF">B0I08_102433</name>
</gene>
<evidence type="ECO:0008006" key="3">
    <source>
        <dbReference type="Google" id="ProtNLM"/>
    </source>
</evidence>
<reference evidence="1 2" key="1">
    <citation type="submission" date="2018-03" db="EMBL/GenBank/DDBJ databases">
        <title>Genomic Encyclopedia of Type Strains, Phase III (KMG-III): the genomes of soil and plant-associated and newly described type strains.</title>
        <authorList>
            <person name="Whitman W."/>
        </authorList>
    </citation>
    <scope>NUCLEOTIDE SEQUENCE [LARGE SCALE GENOMIC DNA]</scope>
    <source>
        <strain evidence="1 2">CGMCC 1.12484</strain>
    </source>
</reference>
<dbReference type="Proteomes" id="UP000237983">
    <property type="component" value="Unassembled WGS sequence"/>
</dbReference>
<dbReference type="EMBL" id="PVTL01000002">
    <property type="protein sequence ID" value="PRY69756.1"/>
    <property type="molecule type" value="Genomic_DNA"/>
</dbReference>
<accession>A0A2T0VHR4</accession>
<keyword evidence="2" id="KW-1185">Reference proteome</keyword>
<comment type="caution">
    <text evidence="1">The sequence shown here is derived from an EMBL/GenBank/DDBJ whole genome shotgun (WGS) entry which is preliminary data.</text>
</comment>
<proteinExistence type="predicted"/>
<dbReference type="AlphaFoldDB" id="A0A2T0VHR4"/>
<protein>
    <recommendedName>
        <fullName evidence="3">SatD family protein</fullName>
    </recommendedName>
</protein>
<evidence type="ECO:0000313" key="2">
    <source>
        <dbReference type="Proteomes" id="UP000237983"/>
    </source>
</evidence>
<organism evidence="1 2">
    <name type="scientific">Glaciihabitans tibetensis</name>
    <dbReference type="NCBI Taxonomy" id="1266600"/>
    <lineage>
        <taxon>Bacteria</taxon>
        <taxon>Bacillati</taxon>
        <taxon>Actinomycetota</taxon>
        <taxon>Actinomycetes</taxon>
        <taxon>Micrococcales</taxon>
        <taxon>Microbacteriaceae</taxon>
        <taxon>Glaciihabitans</taxon>
    </lineage>
</organism>
<evidence type="ECO:0000313" key="1">
    <source>
        <dbReference type="EMBL" id="PRY69756.1"/>
    </source>
</evidence>